<name>A0A8J5ISN2_9STRA</name>
<dbReference type="InterPro" id="IPR002698">
    <property type="entry name" value="FTHF_cligase"/>
</dbReference>
<dbReference type="PANTHER" id="PTHR23407">
    <property type="entry name" value="ATPASE INHIBITOR/5-FORMYLTETRAHYDROFOLATE CYCLO-LIGASE"/>
    <property type="match status" value="1"/>
</dbReference>
<comment type="caution">
    <text evidence="5">The sequence shown here is derived from an EMBL/GenBank/DDBJ whole genome shotgun (WGS) entry which is preliminary data.</text>
</comment>
<evidence type="ECO:0000256" key="3">
    <source>
        <dbReference type="SAM" id="Phobius"/>
    </source>
</evidence>
<dbReference type="CDD" id="cd06257">
    <property type="entry name" value="DnaJ"/>
    <property type="match status" value="1"/>
</dbReference>
<dbReference type="Proteomes" id="UP000709295">
    <property type="component" value="Unassembled WGS sequence"/>
</dbReference>
<dbReference type="GO" id="GO:0030272">
    <property type="term" value="F:5-formyltetrahydrofolate cyclo-ligase activity"/>
    <property type="evidence" value="ECO:0007669"/>
    <property type="project" value="UniProtKB-EC"/>
</dbReference>
<keyword evidence="3" id="KW-1133">Transmembrane helix</keyword>
<feature type="transmembrane region" description="Helical" evidence="3">
    <location>
        <begin position="342"/>
        <end position="362"/>
    </location>
</feature>
<dbReference type="GO" id="GO:0009396">
    <property type="term" value="P:folic acid-containing compound biosynthetic process"/>
    <property type="evidence" value="ECO:0007669"/>
    <property type="project" value="TreeGrafter"/>
</dbReference>
<sequence length="440" mass="48533">MSASSSAAPSNSVEDMAASLKKELRRRIGATLKALPDAEVTEQSCLLTEKICALPEFAGARGISVYLEMPKEAATPKLLEAAFAADKKVFVPKITGRSAEDLKMLQATSMDDIRSFPKDKWQIPDPPLLFDTGAPRDDAVQGDDLELVLLPGVAFDRRGGRLGHGKGYYDSFLRRLTEHYKAIGHPPPTTIGICLSLQLVDQVPLAAHDKMLDLVVTPTKVIRVIHPNNLNMMGKRVFLGTLCLLLCTAVALGQDLYELLGVSSSATASQMKRAYRKLSLKYHPDKQAEENREAMKEEFVKITNAYRVLSDPERREKYDVYGIADDQGFEYVDDGDGVEDSLMNWVGLVAVLAVGIIPIVVMQRNRTKPLKKRREALRSLAKTRLTKAGDKSFTKTFTKTRKQYVDDPTRARTLTGVLVGDALLDADSLALLLLIACRSL</sequence>
<feature type="transmembrane region" description="Helical" evidence="3">
    <location>
        <begin position="237"/>
        <end position="257"/>
    </location>
</feature>
<dbReference type="NCBIfam" id="TIGR02727">
    <property type="entry name" value="MTHFS_bact"/>
    <property type="match status" value="1"/>
</dbReference>
<comment type="catalytic activity">
    <reaction evidence="1">
        <text>(6S)-5-formyl-5,6,7,8-tetrahydrofolate + ATP = (6R)-5,10-methenyltetrahydrofolate + ADP + phosphate</text>
        <dbReference type="Rhea" id="RHEA:10488"/>
        <dbReference type="ChEBI" id="CHEBI:30616"/>
        <dbReference type="ChEBI" id="CHEBI:43474"/>
        <dbReference type="ChEBI" id="CHEBI:57455"/>
        <dbReference type="ChEBI" id="CHEBI:57457"/>
        <dbReference type="ChEBI" id="CHEBI:456216"/>
        <dbReference type="EC" id="6.3.3.2"/>
    </reaction>
</comment>
<evidence type="ECO:0000313" key="5">
    <source>
        <dbReference type="EMBL" id="KAG6965440.1"/>
    </source>
</evidence>
<evidence type="ECO:0000256" key="2">
    <source>
        <dbReference type="ARBA" id="ARBA00038966"/>
    </source>
</evidence>
<keyword evidence="3" id="KW-0812">Transmembrane</keyword>
<organism evidence="5 6">
    <name type="scientific">Phytophthora aleatoria</name>
    <dbReference type="NCBI Taxonomy" id="2496075"/>
    <lineage>
        <taxon>Eukaryota</taxon>
        <taxon>Sar</taxon>
        <taxon>Stramenopiles</taxon>
        <taxon>Oomycota</taxon>
        <taxon>Peronosporomycetes</taxon>
        <taxon>Peronosporales</taxon>
        <taxon>Peronosporaceae</taxon>
        <taxon>Phytophthora</taxon>
    </lineage>
</organism>
<keyword evidence="3" id="KW-0472">Membrane</keyword>
<gene>
    <name evidence="5" type="ORF">JG688_00007194</name>
</gene>
<reference evidence="5" key="1">
    <citation type="submission" date="2021-01" db="EMBL/GenBank/DDBJ databases">
        <title>Phytophthora aleatoria, a newly-described species from Pinus radiata is distinct from Phytophthora cactorum isolates based on comparative genomics.</title>
        <authorList>
            <person name="Mcdougal R."/>
            <person name="Panda P."/>
            <person name="Williams N."/>
            <person name="Studholme D.J."/>
        </authorList>
    </citation>
    <scope>NUCLEOTIDE SEQUENCE</scope>
    <source>
        <strain evidence="5">NZFS 4037</strain>
    </source>
</reference>
<dbReference type="SMART" id="SM00271">
    <property type="entry name" value="DnaJ"/>
    <property type="match status" value="1"/>
</dbReference>
<evidence type="ECO:0000313" key="6">
    <source>
        <dbReference type="Proteomes" id="UP000709295"/>
    </source>
</evidence>
<dbReference type="PROSITE" id="PS50076">
    <property type="entry name" value="DNAJ_2"/>
    <property type="match status" value="1"/>
</dbReference>
<evidence type="ECO:0000256" key="1">
    <source>
        <dbReference type="ARBA" id="ARBA00036539"/>
    </source>
</evidence>
<feature type="domain" description="J" evidence="4">
    <location>
        <begin position="255"/>
        <end position="322"/>
    </location>
</feature>
<dbReference type="EC" id="6.3.3.2" evidence="2"/>
<dbReference type="GO" id="GO:0005739">
    <property type="term" value="C:mitochondrion"/>
    <property type="evidence" value="ECO:0007669"/>
    <property type="project" value="TreeGrafter"/>
</dbReference>
<dbReference type="GO" id="GO:0035999">
    <property type="term" value="P:tetrahydrofolate interconversion"/>
    <property type="evidence" value="ECO:0007669"/>
    <property type="project" value="TreeGrafter"/>
</dbReference>
<proteinExistence type="predicted"/>
<dbReference type="EMBL" id="JAENGY010000338">
    <property type="protein sequence ID" value="KAG6965440.1"/>
    <property type="molecule type" value="Genomic_DNA"/>
</dbReference>
<dbReference type="AlphaFoldDB" id="A0A8J5ISN2"/>
<evidence type="ECO:0000259" key="4">
    <source>
        <dbReference type="PROSITE" id="PS50076"/>
    </source>
</evidence>
<dbReference type="Pfam" id="PF01812">
    <property type="entry name" value="5-FTHF_cyc-lig"/>
    <property type="match status" value="1"/>
</dbReference>
<dbReference type="Pfam" id="PF00226">
    <property type="entry name" value="DnaJ"/>
    <property type="match status" value="1"/>
</dbReference>
<accession>A0A8J5ISN2</accession>
<protein>
    <recommendedName>
        <fullName evidence="2">5-formyltetrahydrofolate cyclo-ligase</fullName>
        <ecNumber evidence="2">6.3.3.2</ecNumber>
    </recommendedName>
</protein>
<keyword evidence="6" id="KW-1185">Reference proteome</keyword>
<dbReference type="PANTHER" id="PTHR23407:SF1">
    <property type="entry name" value="5-FORMYLTETRAHYDROFOLATE CYCLO-LIGASE"/>
    <property type="match status" value="1"/>
</dbReference>
<dbReference type="InterPro" id="IPR001623">
    <property type="entry name" value="DnaJ_domain"/>
</dbReference>